<evidence type="ECO:0000256" key="2">
    <source>
        <dbReference type="ARBA" id="ARBA00022475"/>
    </source>
</evidence>
<comment type="subcellular location">
    <subcellularLocation>
        <location evidence="1">Cell membrane</location>
        <topology evidence="1">Multi-pass membrane protein</topology>
    </subcellularLocation>
</comment>
<dbReference type="Pfam" id="PF05231">
    <property type="entry name" value="MASE1"/>
    <property type="match status" value="1"/>
</dbReference>
<keyword evidence="5 6" id="KW-0472">Membrane</keyword>
<evidence type="ECO:0000256" key="3">
    <source>
        <dbReference type="ARBA" id="ARBA00022692"/>
    </source>
</evidence>
<organism evidence="8 9">
    <name type="scientific">Streptomyces albospinus</name>
    <dbReference type="NCBI Taxonomy" id="285515"/>
    <lineage>
        <taxon>Bacteria</taxon>
        <taxon>Bacillati</taxon>
        <taxon>Actinomycetota</taxon>
        <taxon>Actinomycetes</taxon>
        <taxon>Kitasatosporales</taxon>
        <taxon>Streptomycetaceae</taxon>
        <taxon>Streptomyces</taxon>
    </lineage>
</organism>
<keyword evidence="4 6" id="KW-1133">Transmembrane helix</keyword>
<evidence type="ECO:0000313" key="9">
    <source>
        <dbReference type="Proteomes" id="UP000654471"/>
    </source>
</evidence>
<proteinExistence type="predicted"/>
<feature type="transmembrane region" description="Helical" evidence="6">
    <location>
        <begin position="131"/>
        <end position="152"/>
    </location>
</feature>
<reference evidence="9" key="1">
    <citation type="journal article" date="2019" name="Int. J. Syst. Evol. Microbiol.">
        <title>The Global Catalogue of Microorganisms (GCM) 10K type strain sequencing project: providing services to taxonomists for standard genome sequencing and annotation.</title>
        <authorList>
            <consortium name="The Broad Institute Genomics Platform"/>
            <consortium name="The Broad Institute Genome Sequencing Center for Infectious Disease"/>
            <person name="Wu L."/>
            <person name="Ma J."/>
        </authorList>
    </citation>
    <scope>NUCLEOTIDE SEQUENCE [LARGE SCALE GENOMIC DNA]</scope>
    <source>
        <strain evidence="9">JCM 3399</strain>
    </source>
</reference>
<sequence>MSRTAPGYRHCLMADVVRTGELRRPAAAALANLVLAGVYWASAKVGLLEQVVVAGAVVTPLWPPTGIALSCLLLLGLWMWPGIALGTLLVISTLTRLDIAGFGVVAGNTLAPVCACLMLRRVGFRTELDRLRDGVALVSLGAFAAMVISATLGSGTQVLTGALPTGDFWRTWSAWWVGDAMGVLVVAPLLLAFRNVRPPRNVPLYRWAEAAALLACAVVVSLLTTRSSLSLLFLVFPVIVWAALRFQLVGAAPCVLVMSVFAINAATGRRGPFTGHSLLESMVNLQALNTSAALTALLLSAIVTEQSTIRRKVEQACTELAEVVDRLAPGESRRRWPPGGEPG</sequence>
<feature type="transmembrane region" description="Helical" evidence="6">
    <location>
        <begin position="172"/>
        <end position="192"/>
    </location>
</feature>
<keyword evidence="2" id="KW-1003">Cell membrane</keyword>
<keyword evidence="3 6" id="KW-0812">Transmembrane</keyword>
<feature type="transmembrane region" description="Helical" evidence="6">
    <location>
        <begin position="99"/>
        <end position="119"/>
    </location>
</feature>
<evidence type="ECO:0000259" key="7">
    <source>
        <dbReference type="Pfam" id="PF05231"/>
    </source>
</evidence>
<accession>A0ABQ2VK97</accession>
<gene>
    <name evidence="8" type="ORF">GCM10010211_70550</name>
</gene>
<evidence type="ECO:0000256" key="1">
    <source>
        <dbReference type="ARBA" id="ARBA00004651"/>
    </source>
</evidence>
<evidence type="ECO:0000256" key="4">
    <source>
        <dbReference type="ARBA" id="ARBA00022989"/>
    </source>
</evidence>
<evidence type="ECO:0000256" key="5">
    <source>
        <dbReference type="ARBA" id="ARBA00023136"/>
    </source>
</evidence>
<evidence type="ECO:0000313" key="8">
    <source>
        <dbReference type="EMBL" id="GGU93592.1"/>
    </source>
</evidence>
<evidence type="ECO:0000256" key="6">
    <source>
        <dbReference type="SAM" id="Phobius"/>
    </source>
</evidence>
<feature type="domain" description="MASE1" evidence="7">
    <location>
        <begin position="33"/>
        <end position="307"/>
    </location>
</feature>
<protein>
    <submittedName>
        <fullName evidence="8">Membrane protein</fullName>
    </submittedName>
</protein>
<comment type="caution">
    <text evidence="8">The sequence shown here is derived from an EMBL/GenBank/DDBJ whole genome shotgun (WGS) entry which is preliminary data.</text>
</comment>
<feature type="transmembrane region" description="Helical" evidence="6">
    <location>
        <begin position="249"/>
        <end position="267"/>
    </location>
</feature>
<dbReference type="EMBL" id="BMRP01000043">
    <property type="protein sequence ID" value="GGU93592.1"/>
    <property type="molecule type" value="Genomic_DNA"/>
</dbReference>
<feature type="transmembrane region" description="Helical" evidence="6">
    <location>
        <begin position="204"/>
        <end position="223"/>
    </location>
</feature>
<keyword evidence="9" id="KW-1185">Reference proteome</keyword>
<dbReference type="InterPro" id="IPR007895">
    <property type="entry name" value="MASE1"/>
</dbReference>
<dbReference type="Proteomes" id="UP000654471">
    <property type="component" value="Unassembled WGS sequence"/>
</dbReference>
<name>A0ABQ2VK97_9ACTN</name>